<feature type="domain" description="Serine aminopeptidase S33" evidence="2">
    <location>
        <begin position="83"/>
        <end position="182"/>
    </location>
</feature>
<organism evidence="3 4">
    <name type="scientific">Dellaglioa algida DSM 15638</name>
    <dbReference type="NCBI Taxonomy" id="1423719"/>
    <lineage>
        <taxon>Bacteria</taxon>
        <taxon>Bacillati</taxon>
        <taxon>Bacillota</taxon>
        <taxon>Bacilli</taxon>
        <taxon>Lactobacillales</taxon>
        <taxon>Lactobacillaceae</taxon>
        <taxon>Dellaglioa</taxon>
    </lineage>
</organism>
<keyword evidence="1" id="KW-0812">Transmembrane</keyword>
<evidence type="ECO:0000259" key="2">
    <source>
        <dbReference type="Pfam" id="PF12146"/>
    </source>
</evidence>
<keyword evidence="1" id="KW-1133">Transmembrane helix</keyword>
<dbReference type="PANTHER" id="PTHR43358:SF4">
    <property type="entry name" value="ALPHA_BETA HYDROLASE FOLD-1 DOMAIN-CONTAINING PROTEIN"/>
    <property type="match status" value="1"/>
</dbReference>
<dbReference type="OrthoDB" id="9776685at2"/>
<dbReference type="STRING" id="1423719.FC66_GL000814"/>
<feature type="transmembrane region" description="Helical" evidence="1">
    <location>
        <begin position="5"/>
        <end position="27"/>
    </location>
</feature>
<dbReference type="PATRIC" id="fig|1423719.4.peg.826"/>
<proteinExistence type="predicted"/>
<evidence type="ECO:0000313" key="4">
    <source>
        <dbReference type="Proteomes" id="UP000051450"/>
    </source>
</evidence>
<protein>
    <recommendedName>
        <fullName evidence="2">Serine aminopeptidase S33 domain-containing protein</fullName>
    </recommendedName>
</protein>
<dbReference type="InterPro" id="IPR052920">
    <property type="entry name" value="DNA-binding_regulatory"/>
</dbReference>
<dbReference type="EMBL" id="AZDI01000002">
    <property type="protein sequence ID" value="KRK46311.1"/>
    <property type="molecule type" value="Genomic_DNA"/>
</dbReference>
<sequence>MKKWIVGICIVFVIIGLIIFGISYYLFKYAETPTNKGFIKSETASVELKRENEWLNRIKKLNWELTSDDNLKLKAIYVPAEKKTNKTIFVAHGFMGKKESMVRFIHFYHDQGYNVIAPDARAHGQSQGKYIGYGWLERNDNLKWLNKVIDYQGTDSKITLFGISMGGATVMMLSGEKRLPVQVKVIIEDCGYTSVADELTYQLKQMYKLPKIPFIPVASVISKFKAGYSFYEASSIKQLSKNKLPVLFIHGGTDKFVPTEMIYKNYAATKGPKDIFIVSGAEHGNSFTKDKSGYTKKVTHFLEQYFN</sequence>
<dbReference type="Gene3D" id="3.40.50.1820">
    <property type="entry name" value="alpha/beta hydrolase"/>
    <property type="match status" value="1"/>
</dbReference>
<reference evidence="3 4" key="1">
    <citation type="journal article" date="2015" name="Genome Announc.">
        <title>Expanding the biotechnology potential of lactobacilli through comparative genomics of 213 strains and associated genera.</title>
        <authorList>
            <person name="Sun Z."/>
            <person name="Harris H.M."/>
            <person name="McCann A."/>
            <person name="Guo C."/>
            <person name="Argimon S."/>
            <person name="Zhang W."/>
            <person name="Yang X."/>
            <person name="Jeffery I.B."/>
            <person name="Cooney J.C."/>
            <person name="Kagawa T.F."/>
            <person name="Liu W."/>
            <person name="Song Y."/>
            <person name="Salvetti E."/>
            <person name="Wrobel A."/>
            <person name="Rasinkangas P."/>
            <person name="Parkhill J."/>
            <person name="Rea M.C."/>
            <person name="O'Sullivan O."/>
            <person name="Ritari J."/>
            <person name="Douillard F.P."/>
            <person name="Paul Ross R."/>
            <person name="Yang R."/>
            <person name="Briner A.E."/>
            <person name="Felis G.E."/>
            <person name="de Vos W.M."/>
            <person name="Barrangou R."/>
            <person name="Klaenhammer T.R."/>
            <person name="Caufield P.W."/>
            <person name="Cui Y."/>
            <person name="Zhang H."/>
            <person name="O'Toole P.W."/>
        </authorList>
    </citation>
    <scope>NUCLEOTIDE SEQUENCE [LARGE SCALE GENOMIC DNA]</scope>
    <source>
        <strain evidence="3 4">DSM 15638</strain>
    </source>
</reference>
<evidence type="ECO:0000256" key="1">
    <source>
        <dbReference type="SAM" id="Phobius"/>
    </source>
</evidence>
<keyword evidence="1" id="KW-0472">Membrane</keyword>
<dbReference type="InterPro" id="IPR029058">
    <property type="entry name" value="AB_hydrolase_fold"/>
</dbReference>
<accession>A0A0R1HUC2</accession>
<dbReference type="PANTHER" id="PTHR43358">
    <property type="entry name" value="ALPHA/BETA-HYDROLASE"/>
    <property type="match status" value="1"/>
</dbReference>
<dbReference type="InterPro" id="IPR022742">
    <property type="entry name" value="Hydrolase_4"/>
</dbReference>
<keyword evidence="4" id="KW-1185">Reference proteome</keyword>
<dbReference type="SUPFAM" id="SSF53474">
    <property type="entry name" value="alpha/beta-Hydrolases"/>
    <property type="match status" value="1"/>
</dbReference>
<name>A0A0R1HUC2_9LACO</name>
<evidence type="ECO:0000313" key="3">
    <source>
        <dbReference type="EMBL" id="KRK46311.1"/>
    </source>
</evidence>
<dbReference type="Proteomes" id="UP000051450">
    <property type="component" value="Unassembled WGS sequence"/>
</dbReference>
<dbReference type="AlphaFoldDB" id="A0A0R1HUC2"/>
<dbReference type="Pfam" id="PF12146">
    <property type="entry name" value="Hydrolase_4"/>
    <property type="match status" value="1"/>
</dbReference>
<gene>
    <name evidence="3" type="ORF">FC66_GL000814</name>
</gene>
<comment type="caution">
    <text evidence="3">The sequence shown here is derived from an EMBL/GenBank/DDBJ whole genome shotgun (WGS) entry which is preliminary data.</text>
</comment>